<dbReference type="STRING" id="1423813.FC26_GL000395"/>
<comment type="caution">
    <text evidence="1">The sequence shown here is derived from an EMBL/GenBank/DDBJ whole genome shotgun (WGS) entry which is preliminary data.</text>
</comment>
<reference evidence="1 2" key="1">
    <citation type="journal article" date="2015" name="Genome Announc.">
        <title>Expanding the biotechnology potential of lactobacilli through comparative genomics of 213 strains and associated genera.</title>
        <authorList>
            <person name="Sun Z."/>
            <person name="Harris H.M."/>
            <person name="McCann A."/>
            <person name="Guo C."/>
            <person name="Argimon S."/>
            <person name="Zhang W."/>
            <person name="Yang X."/>
            <person name="Jeffery I.B."/>
            <person name="Cooney J.C."/>
            <person name="Kagawa T.F."/>
            <person name="Liu W."/>
            <person name="Song Y."/>
            <person name="Salvetti E."/>
            <person name="Wrobel A."/>
            <person name="Rasinkangas P."/>
            <person name="Parkhill J."/>
            <person name="Rea M.C."/>
            <person name="O'Sullivan O."/>
            <person name="Ritari J."/>
            <person name="Douillard F.P."/>
            <person name="Paul Ross R."/>
            <person name="Yang R."/>
            <person name="Briner A.E."/>
            <person name="Felis G.E."/>
            <person name="de Vos W.M."/>
            <person name="Barrangou R."/>
            <person name="Klaenhammer T.R."/>
            <person name="Caufield P.W."/>
            <person name="Cui Y."/>
            <person name="Zhang H."/>
            <person name="O'Toole P.W."/>
        </authorList>
    </citation>
    <scope>NUCLEOTIDE SEQUENCE [LARGE SCALE GENOMIC DNA]</scope>
    <source>
        <strain evidence="1 2">DSM 20634</strain>
    </source>
</reference>
<evidence type="ECO:0000313" key="2">
    <source>
        <dbReference type="Proteomes" id="UP000051733"/>
    </source>
</evidence>
<organism evidence="1 2">
    <name type="scientific">Paucilactobacillus vaccinostercus DSM 20634</name>
    <dbReference type="NCBI Taxonomy" id="1423813"/>
    <lineage>
        <taxon>Bacteria</taxon>
        <taxon>Bacillati</taxon>
        <taxon>Bacillota</taxon>
        <taxon>Bacilli</taxon>
        <taxon>Lactobacillales</taxon>
        <taxon>Lactobacillaceae</taxon>
        <taxon>Paucilactobacillus</taxon>
    </lineage>
</organism>
<protein>
    <submittedName>
        <fullName evidence="1">Uncharacterized protein</fullName>
    </submittedName>
</protein>
<accession>A0A0R2A399</accession>
<keyword evidence="2" id="KW-1185">Reference proteome</keyword>
<dbReference type="PATRIC" id="fig|1423813.3.peg.404"/>
<sequence length="59" mass="6826">MRVTTMNDTNWIVQATDQLRAHATTYQDQAFYLALQDLLIEQTKRLEQAQGELDGRAWG</sequence>
<dbReference type="Proteomes" id="UP000051733">
    <property type="component" value="Unassembled WGS sequence"/>
</dbReference>
<evidence type="ECO:0000313" key="1">
    <source>
        <dbReference type="EMBL" id="KRM60906.1"/>
    </source>
</evidence>
<dbReference type="AlphaFoldDB" id="A0A0R2A399"/>
<name>A0A0R2A399_9LACO</name>
<dbReference type="EMBL" id="AYYY01000061">
    <property type="protein sequence ID" value="KRM60906.1"/>
    <property type="molecule type" value="Genomic_DNA"/>
</dbReference>
<gene>
    <name evidence="1" type="ORF">FC26_GL000395</name>
</gene>
<proteinExistence type="predicted"/>